<dbReference type="Pfam" id="PF00508">
    <property type="entry name" value="PPV_E2_N"/>
    <property type="match status" value="1"/>
</dbReference>
<keyword evidence="11 12" id="KW-0804">Transcription</keyword>
<keyword evidence="6 12" id="KW-1048">Host nucleus</keyword>
<comment type="caution">
    <text evidence="12">Lacks conserved residue(s) required for the propagation of feature annotation.</text>
</comment>
<evidence type="ECO:0000256" key="8">
    <source>
        <dbReference type="ARBA" id="ARBA00023015"/>
    </source>
</evidence>
<name>A0A385PJW2_9PAPI</name>
<evidence type="ECO:0000256" key="6">
    <source>
        <dbReference type="ARBA" id="ARBA00022562"/>
    </source>
</evidence>
<feature type="domain" description="Papillomavirus E2 N-terminal" evidence="14">
    <location>
        <begin position="5"/>
        <end position="202"/>
    </location>
</feature>
<keyword evidence="7 12" id="KW-0235">DNA replication</keyword>
<comment type="subcellular location">
    <subcellularLocation>
        <location evidence="1 12">Host nucleus</location>
    </subcellularLocation>
</comment>
<evidence type="ECO:0000259" key="14">
    <source>
        <dbReference type="Pfam" id="PF00508"/>
    </source>
</evidence>
<dbReference type="InterPro" id="IPR000427">
    <property type="entry name" value="Papillomavirus_E2_C"/>
</dbReference>
<evidence type="ECO:0000256" key="10">
    <source>
        <dbReference type="ARBA" id="ARBA00023159"/>
    </source>
</evidence>
<evidence type="ECO:0000256" key="12">
    <source>
        <dbReference type="HAMAP-Rule" id="MF_04001"/>
    </source>
</evidence>
<feature type="compositionally biased region" description="Low complexity" evidence="13">
    <location>
        <begin position="284"/>
        <end position="295"/>
    </location>
</feature>
<dbReference type="EMBL" id="MH777281">
    <property type="protein sequence ID" value="AYA94155.1"/>
    <property type="molecule type" value="Genomic_DNA"/>
</dbReference>
<dbReference type="Pfam" id="PF00511">
    <property type="entry name" value="PPV_E2_C"/>
    <property type="match status" value="1"/>
</dbReference>
<dbReference type="GO" id="GO:0039693">
    <property type="term" value="P:viral DNA genome replication"/>
    <property type="evidence" value="ECO:0007669"/>
    <property type="project" value="UniProtKB-UniRule"/>
</dbReference>
<keyword evidence="9 12" id="KW-0238">DNA-binding</keyword>
<dbReference type="GO" id="GO:0003700">
    <property type="term" value="F:DNA-binding transcription factor activity"/>
    <property type="evidence" value="ECO:0007669"/>
    <property type="project" value="UniProtKB-UniRule"/>
</dbReference>
<dbReference type="InterPro" id="IPR033668">
    <property type="entry name" value="Reg_prot_E2"/>
</dbReference>
<dbReference type="InterPro" id="IPR035975">
    <property type="entry name" value="E2/EBNA1_C_sf"/>
</dbReference>
<reference evidence="16" key="1">
    <citation type="journal article" date="2018" name="Nat. Med.">
        <title>Expanded skin virome in DOCK8-deficient patients.</title>
        <authorList>
            <consortium name="NISC Comparative Sequencing Program"/>
            <person name="Tirosh O."/>
            <person name="Conlan S."/>
            <person name="Deming C."/>
            <person name="Lee-Lin S.Q."/>
            <person name="Huang X."/>
            <person name="Su H.C."/>
            <person name="Freeman A.F."/>
            <person name="Segre J.A."/>
            <person name="Kong H.H."/>
        </authorList>
    </citation>
    <scope>NUCLEOTIDE SEQUENCE</scope>
    <source>
        <strain evidence="16">HPV-mSK_139</strain>
    </source>
</reference>
<feature type="region of interest" description="DNA-binding domain" evidence="12">
    <location>
        <begin position="312"/>
        <end position="396"/>
    </location>
</feature>
<keyword evidence="8 12" id="KW-0805">Transcription regulation</keyword>
<evidence type="ECO:0000259" key="15">
    <source>
        <dbReference type="Pfam" id="PF00511"/>
    </source>
</evidence>
<keyword evidence="5 12" id="KW-0597">Phosphoprotein</keyword>
<dbReference type="Gene3D" id="1.10.287.30">
    <property type="entry name" value="E2 (early) protein, N terminal domain, subdomain 1"/>
    <property type="match status" value="1"/>
</dbReference>
<feature type="compositionally biased region" description="Low complexity" evidence="13">
    <location>
        <begin position="201"/>
        <end position="211"/>
    </location>
</feature>
<dbReference type="SUPFAM" id="SSF51332">
    <property type="entry name" value="E2 regulatory, transactivation domain"/>
    <property type="match status" value="1"/>
</dbReference>
<comment type="function">
    <text evidence="12">Plays a role in the initiation of viral DNA replication. A dimer of E2 interacts with a dimer of E1 in order to improve specificity of E1 DNA binding activity. Once the complex recognizes and binds DNA at specific sites, the E2 dimer is removed from DNA. E2 also regulates viral transcription through binding to the E2RE response element (5'-ACCNNNNNNGGT-3') present in multiple copies in the regulatory regions of the viral genome. Activates or represses transcription depending on E2RE's position with regards to proximal promoter elements including the TATA-box. Repression occurs by sterically hindering the assembly of the transcription initiation complex.</text>
</comment>
<evidence type="ECO:0000256" key="2">
    <source>
        <dbReference type="ARBA" id="ARBA00007794"/>
    </source>
</evidence>
<proteinExistence type="inferred from homology"/>
<dbReference type="GO" id="GO:0003677">
    <property type="term" value="F:DNA binding"/>
    <property type="evidence" value="ECO:0007669"/>
    <property type="project" value="UniProtKB-UniRule"/>
</dbReference>
<dbReference type="InterPro" id="IPR001866">
    <property type="entry name" value="PPV_E2_N"/>
</dbReference>
<keyword evidence="4 12" id="KW-0244">Early protein</keyword>
<gene>
    <name evidence="12" type="primary">E2</name>
</gene>
<dbReference type="GO" id="GO:0006275">
    <property type="term" value="P:regulation of DNA replication"/>
    <property type="evidence" value="ECO:0007669"/>
    <property type="project" value="UniProtKB-UniRule"/>
</dbReference>
<dbReference type="GO" id="GO:0000166">
    <property type="term" value="F:nucleotide binding"/>
    <property type="evidence" value="ECO:0007669"/>
    <property type="project" value="UniProtKB-UniRule"/>
</dbReference>
<evidence type="ECO:0000256" key="3">
    <source>
        <dbReference type="ARBA" id="ARBA00022491"/>
    </source>
</evidence>
<evidence type="ECO:0000256" key="13">
    <source>
        <dbReference type="SAM" id="MobiDB-lite"/>
    </source>
</evidence>
<dbReference type="InterPro" id="IPR036050">
    <property type="entry name" value="Regulatory_protein_E2_N"/>
</dbReference>
<comment type="subunit">
    <text evidence="12">Binds DNA as homodimer. Interacts with protein E1; this interaction greatly increases E1 DNA-binding activity. Interacts with protein L1; this interaction enhances E2-dependent replication and transcription activation. Interacts with protein L2; this interaction inhibits E2 transcriptional activity but not DNA replication function E2. Interacts with protein E7; this interaction inhibits E7 oncogenic activity. Interacts with host TAF1; this interaction modulates E2-dependent transcriptional regulation. Interacts with host BRD4; this interaction mediates E2 transcriptional activation function. Additionally, the interaction with host BRD4 on mitotic chromosomes mediates tethering of the viral genome. Interacts with host TOPBP1; this interaction is required for optimal viral DNA replication.</text>
</comment>
<keyword evidence="10 12" id="KW-0010">Activator</keyword>
<dbReference type="GO" id="GO:0006260">
    <property type="term" value="P:DNA replication"/>
    <property type="evidence" value="ECO:0007669"/>
    <property type="project" value="UniProtKB-KW"/>
</dbReference>
<feature type="compositionally biased region" description="Polar residues" evidence="13">
    <location>
        <begin position="244"/>
        <end position="253"/>
    </location>
</feature>
<dbReference type="GO" id="GO:0006351">
    <property type="term" value="P:DNA-templated transcription"/>
    <property type="evidence" value="ECO:0007669"/>
    <property type="project" value="UniProtKB-UniRule"/>
</dbReference>
<evidence type="ECO:0000256" key="9">
    <source>
        <dbReference type="ARBA" id="ARBA00023125"/>
    </source>
</evidence>
<evidence type="ECO:0000256" key="4">
    <source>
        <dbReference type="ARBA" id="ARBA00022518"/>
    </source>
</evidence>
<evidence type="ECO:0000256" key="11">
    <source>
        <dbReference type="ARBA" id="ARBA00023163"/>
    </source>
</evidence>
<feature type="region of interest" description="Disordered" evidence="13">
    <location>
        <begin position="201"/>
        <end position="298"/>
    </location>
</feature>
<evidence type="ECO:0000256" key="5">
    <source>
        <dbReference type="ARBA" id="ARBA00022553"/>
    </source>
</evidence>
<dbReference type="InterPro" id="IPR042504">
    <property type="entry name" value="Regulatory_protein_E2_N_2"/>
</dbReference>
<dbReference type="HAMAP" id="MF_04001">
    <property type="entry name" value="PPV_E2"/>
    <property type="match status" value="1"/>
</dbReference>
<dbReference type="Gene3D" id="3.30.70.330">
    <property type="match status" value="1"/>
</dbReference>
<dbReference type="InterPro" id="IPR012677">
    <property type="entry name" value="Nucleotide-bd_a/b_plait_sf"/>
</dbReference>
<dbReference type="GO" id="GO:0042025">
    <property type="term" value="C:host cell nucleus"/>
    <property type="evidence" value="ECO:0007669"/>
    <property type="project" value="UniProtKB-SubCell"/>
</dbReference>
<organism evidence="16">
    <name type="scientific">Human papillomavirus</name>
    <dbReference type="NCBI Taxonomy" id="10566"/>
    <lineage>
        <taxon>Viruses</taxon>
        <taxon>Monodnaviria</taxon>
        <taxon>Shotokuvirae</taxon>
        <taxon>Cossaviricota</taxon>
        <taxon>Papovaviricetes</taxon>
        <taxon>Zurhausenvirales</taxon>
        <taxon>Papillomaviridae</taxon>
    </lineage>
</organism>
<evidence type="ECO:0000313" key="16">
    <source>
        <dbReference type="EMBL" id="AYA94155.1"/>
    </source>
</evidence>
<dbReference type="SUPFAM" id="SSF54957">
    <property type="entry name" value="Viral DNA-binding domain"/>
    <property type="match status" value="1"/>
</dbReference>
<keyword evidence="3 12" id="KW-0678">Repressor</keyword>
<evidence type="ECO:0000256" key="7">
    <source>
        <dbReference type="ARBA" id="ARBA00022705"/>
    </source>
</evidence>
<accession>A0A385PJW2</accession>
<sequence length="396" mass="44805">METAQTLAARFAALQERQMTLIEKESTDLVDHISYWDSVRKENVTGYYARKEGLTKLGLQPLPTLTVLEYKAKEAIKMSLLLTSLQKSQYGNEPWTLAEVSAEIVNTTPKNCFKKKPFTVTVLFDNDERNTFPYINWEFIYYQDDNNIWHKVHGQVDINGLFFTEVTGDIVYFVLFQPDAEKYGHKGQWSVRYKNETLFTSVTSSTSGPSSLEPAPQRRTTAHPVSPPKTSRKRKHPTDENSDGESPTSTSSGFRLRRRGTKQGESSTRATSIRRRRGNGGGVSPEEVGSGSRSVPSQGLTRLGRLQAEARDPAVIVLQGCANSLKCFRNRVHIRHHSLYTDASTVFHWVINEKEDKNENGRMLIAFDSTMQRDAFITNVNLPKGTHYWFGSLDAL</sequence>
<protein>
    <recommendedName>
        <fullName evidence="12">Regulatory protein E2</fullName>
    </recommendedName>
</protein>
<dbReference type="Gene3D" id="2.170.200.10">
    <property type="entry name" value="Papillomavirus E2 early protein domain"/>
    <property type="match status" value="1"/>
</dbReference>
<feature type="domain" description="Papillomavirus E2 C-terminal" evidence="15">
    <location>
        <begin position="315"/>
        <end position="389"/>
    </location>
</feature>
<evidence type="ECO:0000256" key="1">
    <source>
        <dbReference type="ARBA" id="ARBA00004147"/>
    </source>
</evidence>
<dbReference type="InterPro" id="IPR042503">
    <property type="entry name" value="Regulatory_protein_E2_N_1"/>
</dbReference>
<comment type="similarity">
    <text evidence="2">Belongs to the papillomaviridae E8^E2C protein family.</text>
</comment>
<comment type="PTM">
    <text evidence="12">Phosphorylated.</text>
</comment>
<comment type="similarity">
    <text evidence="12">Belongs to the papillomaviridae E2 protein family.</text>
</comment>